<comment type="similarity">
    <text evidence="2">Belongs to the GtrA family.</text>
</comment>
<feature type="transmembrane region" description="Helical" evidence="6">
    <location>
        <begin position="251"/>
        <end position="271"/>
    </location>
</feature>
<evidence type="ECO:0000256" key="6">
    <source>
        <dbReference type="SAM" id="Phobius"/>
    </source>
</evidence>
<feature type="transmembrane region" description="Helical" evidence="6">
    <location>
        <begin position="224"/>
        <end position="245"/>
    </location>
</feature>
<comment type="caution">
    <text evidence="8">The sequence shown here is derived from an EMBL/GenBank/DDBJ whole genome shotgun (WGS) entry which is preliminary data.</text>
</comment>
<dbReference type="GO" id="GO:0005886">
    <property type="term" value="C:plasma membrane"/>
    <property type="evidence" value="ECO:0007669"/>
    <property type="project" value="TreeGrafter"/>
</dbReference>
<evidence type="ECO:0000259" key="7">
    <source>
        <dbReference type="Pfam" id="PF04138"/>
    </source>
</evidence>
<protein>
    <recommendedName>
        <fullName evidence="7">GtrA/DPMS transmembrane domain-containing protein</fullName>
    </recommendedName>
</protein>
<evidence type="ECO:0000256" key="3">
    <source>
        <dbReference type="ARBA" id="ARBA00022692"/>
    </source>
</evidence>
<evidence type="ECO:0000313" key="9">
    <source>
        <dbReference type="Proteomes" id="UP000240322"/>
    </source>
</evidence>
<evidence type="ECO:0000256" key="1">
    <source>
        <dbReference type="ARBA" id="ARBA00004141"/>
    </source>
</evidence>
<evidence type="ECO:0000256" key="5">
    <source>
        <dbReference type="ARBA" id="ARBA00023136"/>
    </source>
</evidence>
<gene>
    <name evidence="8" type="ORF">B9Q03_07580</name>
</gene>
<dbReference type="EMBL" id="NEXE01000074">
    <property type="protein sequence ID" value="PSN90105.1"/>
    <property type="molecule type" value="Genomic_DNA"/>
</dbReference>
<evidence type="ECO:0000313" key="8">
    <source>
        <dbReference type="EMBL" id="PSN90105.1"/>
    </source>
</evidence>
<keyword evidence="5 6" id="KW-0472">Membrane</keyword>
<dbReference type="InterPro" id="IPR051401">
    <property type="entry name" value="GtrA_CellWall_Glycosyl"/>
</dbReference>
<dbReference type="PANTHER" id="PTHR38459">
    <property type="entry name" value="PROPHAGE BACTOPRENOL-LINKED GLUCOSE TRANSLOCASE HOMOLOG"/>
    <property type="match status" value="1"/>
</dbReference>
<feature type="transmembrane region" description="Helical" evidence="6">
    <location>
        <begin position="162"/>
        <end position="185"/>
    </location>
</feature>
<reference evidence="8 9" key="1">
    <citation type="submission" date="2017-04" db="EMBL/GenBank/DDBJ databases">
        <title>Novel microbial lineages endemic to geothermal iron-oxide mats fill important gaps in the evolutionary history of Archaea.</title>
        <authorList>
            <person name="Jay Z.J."/>
            <person name="Beam J.P."/>
            <person name="Dlakic M."/>
            <person name="Rusch D.B."/>
            <person name="Kozubal M.A."/>
            <person name="Inskeep W.P."/>
        </authorList>
    </citation>
    <scope>NUCLEOTIDE SEQUENCE [LARGE SCALE GENOMIC DNA]</scope>
    <source>
        <strain evidence="8">OSP_D</strain>
    </source>
</reference>
<dbReference type="PANTHER" id="PTHR38459:SF1">
    <property type="entry name" value="PROPHAGE BACTOPRENOL-LINKED GLUCOSE TRANSLOCASE HOMOLOG"/>
    <property type="match status" value="1"/>
</dbReference>
<sequence length="279" mass="31055">MRAASDEVVVASAASGSLSETIRGFLDMDKPLLLLTFTGEPKTYLDGREVGVEDVLVFRFNETYSRLLSGLYAYVYGLDEEPIFPCGAILLSRRAAERVLDAGGRGFTPLIRAIRALEKRALSVRYITVKTAEDNGAKMFPISVFLFQVLLPGLLDSSLLRFMAVGLSGVLVNLGVLDAQVNLFGLYSKSYLAVPLAFECSVIWNFAFNNWFTFRAGRIKKIRFVEYNASTVGSFIVQFASVYTLTTHAHIHYLIASIIGIVLGFFVNYTISLRIWRKQ</sequence>
<dbReference type="GO" id="GO:0000271">
    <property type="term" value="P:polysaccharide biosynthetic process"/>
    <property type="evidence" value="ECO:0007669"/>
    <property type="project" value="InterPro"/>
</dbReference>
<feature type="domain" description="GtrA/DPMS transmembrane" evidence="7">
    <location>
        <begin position="161"/>
        <end position="274"/>
    </location>
</feature>
<dbReference type="Proteomes" id="UP000240322">
    <property type="component" value="Unassembled WGS sequence"/>
</dbReference>
<keyword evidence="4 6" id="KW-1133">Transmembrane helix</keyword>
<dbReference type="AlphaFoldDB" id="A0A2R6AUQ2"/>
<organism evidence="8 9">
    <name type="scientific">Candidatus Marsarchaeota G2 archaeon OSP_D</name>
    <dbReference type="NCBI Taxonomy" id="1978157"/>
    <lineage>
        <taxon>Archaea</taxon>
        <taxon>Candidatus Marsarchaeota</taxon>
        <taxon>Candidatus Marsarchaeota group 2</taxon>
    </lineage>
</organism>
<accession>A0A2R6AUQ2</accession>
<dbReference type="InterPro" id="IPR007267">
    <property type="entry name" value="GtrA_DPMS_TM"/>
</dbReference>
<proteinExistence type="inferred from homology"/>
<evidence type="ECO:0000256" key="4">
    <source>
        <dbReference type="ARBA" id="ARBA00022989"/>
    </source>
</evidence>
<evidence type="ECO:0000256" key="2">
    <source>
        <dbReference type="ARBA" id="ARBA00009399"/>
    </source>
</evidence>
<keyword evidence="3 6" id="KW-0812">Transmembrane</keyword>
<dbReference type="Pfam" id="PF04138">
    <property type="entry name" value="GtrA_DPMS_TM"/>
    <property type="match status" value="1"/>
</dbReference>
<comment type="subcellular location">
    <subcellularLocation>
        <location evidence="1">Membrane</location>
        <topology evidence="1">Multi-pass membrane protein</topology>
    </subcellularLocation>
</comment>
<feature type="transmembrane region" description="Helical" evidence="6">
    <location>
        <begin position="191"/>
        <end position="212"/>
    </location>
</feature>
<name>A0A2R6AUQ2_9ARCH</name>